<dbReference type="PANTHER" id="PTHR20837:SF0">
    <property type="entry name" value="COILED-COIL AND C2 DOMAIN-CONTAINING PROTEIN 2A"/>
    <property type="match status" value="1"/>
</dbReference>
<dbReference type="PANTHER" id="PTHR20837">
    <property type="entry name" value="CENTROSOMAL PROTEIN-RELATED"/>
    <property type="match status" value="1"/>
</dbReference>
<organism evidence="1 2">
    <name type="scientific">Schistosoma mattheei</name>
    <dbReference type="NCBI Taxonomy" id="31246"/>
    <lineage>
        <taxon>Eukaryota</taxon>
        <taxon>Metazoa</taxon>
        <taxon>Spiralia</taxon>
        <taxon>Lophotrochozoa</taxon>
        <taxon>Platyhelminthes</taxon>
        <taxon>Trematoda</taxon>
        <taxon>Digenea</taxon>
        <taxon>Strigeidida</taxon>
        <taxon>Schistosomatoidea</taxon>
        <taxon>Schistosomatidae</taxon>
        <taxon>Schistosoma</taxon>
    </lineage>
</organism>
<name>A0A183NK76_9TREM</name>
<dbReference type="GO" id="GO:0035869">
    <property type="term" value="C:ciliary transition zone"/>
    <property type="evidence" value="ECO:0007669"/>
    <property type="project" value="TreeGrafter"/>
</dbReference>
<accession>A0A183NK76</accession>
<dbReference type="InterPro" id="IPR052434">
    <property type="entry name" value="Tectonic-like_complex_comp"/>
</dbReference>
<protein>
    <submittedName>
        <fullName evidence="1">Uncharacterized protein</fullName>
    </submittedName>
</protein>
<gene>
    <name evidence="1" type="ORF">SMTD_LOCUS2512</name>
</gene>
<reference evidence="1 2" key="1">
    <citation type="submission" date="2018-11" db="EMBL/GenBank/DDBJ databases">
        <authorList>
            <consortium name="Pathogen Informatics"/>
        </authorList>
    </citation>
    <scope>NUCLEOTIDE SEQUENCE [LARGE SCALE GENOMIC DNA]</scope>
    <source>
        <strain>Denwood</strain>
        <strain evidence="2">Zambia</strain>
    </source>
</reference>
<dbReference type="GO" id="GO:1904491">
    <property type="term" value="P:protein localization to ciliary transition zone"/>
    <property type="evidence" value="ECO:0007669"/>
    <property type="project" value="TreeGrafter"/>
</dbReference>
<dbReference type="AlphaFoldDB" id="A0A183NK76"/>
<feature type="non-terminal residue" evidence="1">
    <location>
        <position position="1"/>
    </location>
</feature>
<dbReference type="GO" id="GO:1905515">
    <property type="term" value="P:non-motile cilium assembly"/>
    <property type="evidence" value="ECO:0007669"/>
    <property type="project" value="TreeGrafter"/>
</dbReference>
<evidence type="ECO:0000313" key="2">
    <source>
        <dbReference type="Proteomes" id="UP000269396"/>
    </source>
</evidence>
<sequence length="141" mass="16652">IKLEVNQHFQDILNKKSLREIVIEEEIPNILFLLPFFKRLLQPKRPLRPRYEERRRIGAQYVQNSSLELIVTIHGAYNLPNRSTKRTDQSNYRNKTDNINDDRSFQILRSLLGAKLFFCECLFSSKLSVYNLRVKEISAGL</sequence>
<keyword evidence="2" id="KW-1185">Reference proteome</keyword>
<proteinExistence type="predicted"/>
<dbReference type="STRING" id="31246.A0A183NK76"/>
<evidence type="ECO:0000313" key="1">
    <source>
        <dbReference type="EMBL" id="VDO87665.1"/>
    </source>
</evidence>
<dbReference type="Proteomes" id="UP000269396">
    <property type="component" value="Unassembled WGS sequence"/>
</dbReference>
<dbReference type="EMBL" id="UZAL01003558">
    <property type="protein sequence ID" value="VDO87665.1"/>
    <property type="molecule type" value="Genomic_DNA"/>
</dbReference>